<dbReference type="EMBL" id="FN430086">
    <property type="protein sequence ID" value="CAZ81624.1"/>
    <property type="molecule type" value="Genomic_DNA"/>
</dbReference>
<feature type="compositionally biased region" description="Pro residues" evidence="1">
    <location>
        <begin position="152"/>
        <end position="162"/>
    </location>
</feature>
<dbReference type="AlphaFoldDB" id="D5GAT1"/>
<feature type="compositionally biased region" description="Polar residues" evidence="1">
    <location>
        <begin position="86"/>
        <end position="104"/>
    </location>
</feature>
<accession>D5GAT1</accession>
<evidence type="ECO:0000259" key="2">
    <source>
        <dbReference type="Pfam" id="PF18107"/>
    </source>
</evidence>
<dbReference type="KEGG" id="tml:GSTUM_00005287001"/>
<dbReference type="Pfam" id="PF18107">
    <property type="entry name" value="HTH_ABP1_N"/>
    <property type="match status" value="1"/>
</dbReference>
<feature type="compositionally biased region" description="Polar residues" evidence="1">
    <location>
        <begin position="185"/>
        <end position="194"/>
    </location>
</feature>
<gene>
    <name evidence="3" type="ORF">GSTUM_00005287001</name>
</gene>
<evidence type="ECO:0000313" key="4">
    <source>
        <dbReference type="Proteomes" id="UP000006911"/>
    </source>
</evidence>
<feature type="region of interest" description="Disordered" evidence="1">
    <location>
        <begin position="237"/>
        <end position="309"/>
    </location>
</feature>
<dbReference type="GeneID" id="9187791"/>
<feature type="region of interest" description="Disordered" evidence="1">
    <location>
        <begin position="1"/>
        <end position="45"/>
    </location>
</feature>
<dbReference type="Proteomes" id="UP000006911">
    <property type="component" value="Unassembled WGS sequence"/>
</dbReference>
<feature type="compositionally biased region" description="Low complexity" evidence="1">
    <location>
        <begin position="10"/>
        <end position="21"/>
    </location>
</feature>
<name>D5GAT1_TUBMM</name>
<feature type="compositionally biased region" description="Basic residues" evidence="1">
    <location>
        <begin position="293"/>
        <end position="302"/>
    </location>
</feature>
<protein>
    <submittedName>
        <fullName evidence="3">(Perigord truffle) hypothetical protein</fullName>
    </submittedName>
</protein>
<feature type="compositionally biased region" description="Basic and acidic residues" evidence="1">
    <location>
        <begin position="27"/>
        <end position="37"/>
    </location>
</feature>
<feature type="compositionally biased region" description="Basic and acidic residues" evidence="1">
    <location>
        <begin position="111"/>
        <end position="122"/>
    </location>
</feature>
<proteinExistence type="predicted"/>
<dbReference type="Gene3D" id="1.10.10.60">
    <property type="entry name" value="Homeodomain-like"/>
    <property type="match status" value="2"/>
</dbReference>
<evidence type="ECO:0000313" key="3">
    <source>
        <dbReference type="EMBL" id="CAZ81624.1"/>
    </source>
</evidence>
<dbReference type="RefSeq" id="XP_002837433.1">
    <property type="nucleotide sequence ID" value="XM_002837387.1"/>
</dbReference>
<feature type="domain" description="ARS-binding protein 1 N-terminal" evidence="2">
    <location>
        <begin position="41"/>
        <end position="74"/>
    </location>
</feature>
<feature type="region of interest" description="Disordered" evidence="1">
    <location>
        <begin position="82"/>
        <end position="174"/>
    </location>
</feature>
<feature type="region of interest" description="Disordered" evidence="1">
    <location>
        <begin position="180"/>
        <end position="199"/>
    </location>
</feature>
<dbReference type="InterPro" id="IPR009057">
    <property type="entry name" value="Homeodomain-like_sf"/>
</dbReference>
<feature type="compositionally biased region" description="Basic and acidic residues" evidence="1">
    <location>
        <begin position="132"/>
        <end position="143"/>
    </location>
</feature>
<reference evidence="3 4" key="1">
    <citation type="journal article" date="2010" name="Nature">
        <title>Perigord black truffle genome uncovers evolutionary origins and mechanisms of symbiosis.</title>
        <authorList>
            <person name="Martin F."/>
            <person name="Kohler A."/>
            <person name="Murat C."/>
            <person name="Balestrini R."/>
            <person name="Coutinho P.M."/>
            <person name="Jaillon O."/>
            <person name="Montanini B."/>
            <person name="Morin E."/>
            <person name="Noel B."/>
            <person name="Percudani R."/>
            <person name="Porcel B."/>
            <person name="Rubini A."/>
            <person name="Amicucci A."/>
            <person name="Amselem J."/>
            <person name="Anthouard V."/>
            <person name="Arcioni S."/>
            <person name="Artiguenave F."/>
            <person name="Aury J.M."/>
            <person name="Ballario P."/>
            <person name="Bolchi A."/>
            <person name="Brenna A."/>
            <person name="Brun A."/>
            <person name="Buee M."/>
            <person name="Cantarel B."/>
            <person name="Chevalier G."/>
            <person name="Couloux A."/>
            <person name="Da Silva C."/>
            <person name="Denoeud F."/>
            <person name="Duplessis S."/>
            <person name="Ghignone S."/>
            <person name="Hilselberger B."/>
            <person name="Iotti M."/>
            <person name="Marcais B."/>
            <person name="Mello A."/>
            <person name="Miranda M."/>
            <person name="Pacioni G."/>
            <person name="Quesneville H."/>
            <person name="Riccioni C."/>
            <person name="Ruotolo R."/>
            <person name="Splivallo R."/>
            <person name="Stocchi V."/>
            <person name="Tisserant E."/>
            <person name="Viscomi A.R."/>
            <person name="Zambonelli A."/>
            <person name="Zampieri E."/>
            <person name="Henrissat B."/>
            <person name="Lebrun M.H."/>
            <person name="Paolocci F."/>
            <person name="Bonfante P."/>
            <person name="Ottonello S."/>
            <person name="Wincker P."/>
        </authorList>
    </citation>
    <scope>NUCLEOTIDE SEQUENCE [LARGE SCALE GENOMIC DNA]</scope>
    <source>
        <strain evidence="3 4">Mel28</strain>
    </source>
</reference>
<dbReference type="InterPro" id="IPR041188">
    <property type="entry name" value="HTH_ABP1_N"/>
</dbReference>
<evidence type="ECO:0000256" key="1">
    <source>
        <dbReference type="SAM" id="MobiDB-lite"/>
    </source>
</evidence>
<sequence>MKVEEPEQGSASPENASSVSSSKKRKHEEATLEEKHQLFLHSTRNPHLKQRELAEWFELTFQKAINQSTVSRNLKKFKASLALTEDPTTGSNNQNGSPATPTPSKKQQKQQKQEQVKEKEQGKQQQQQKQQQAEEKKVDEAKKSPTQISVPIRPPPPPPTPPVKRGDEEVASSVELDKALHEWYSGQSDKSNLNDGPIRAKAEEINSQLYPDEKTRKQITNAWICSWKLKYAIIQPGTPVSPKIESRRGAGAGAGAEGDKDRDEDEEMKSEGDSVSSTASTPPPRAGESEEKRRRKEIKRLRKDIEKRDIQMAKAKIRKEASLRRIEELERENAAAR</sequence>
<keyword evidence="4" id="KW-1185">Reference proteome</keyword>
<organism evidence="3 4">
    <name type="scientific">Tuber melanosporum (strain Mel28)</name>
    <name type="common">Perigord black truffle</name>
    <dbReference type="NCBI Taxonomy" id="656061"/>
    <lineage>
        <taxon>Eukaryota</taxon>
        <taxon>Fungi</taxon>
        <taxon>Dikarya</taxon>
        <taxon>Ascomycota</taxon>
        <taxon>Pezizomycotina</taxon>
        <taxon>Pezizomycetes</taxon>
        <taxon>Pezizales</taxon>
        <taxon>Tuberaceae</taxon>
        <taxon>Tuber</taxon>
    </lineage>
</organism>
<dbReference type="SUPFAM" id="SSF46689">
    <property type="entry name" value="Homeodomain-like"/>
    <property type="match status" value="2"/>
</dbReference>
<dbReference type="InParanoid" id="D5GAT1"/>
<dbReference type="HOGENOM" id="CLU_824368_0_0_1"/>